<dbReference type="EMBL" id="JACXVP010000012">
    <property type="protein sequence ID" value="KAG5571790.1"/>
    <property type="molecule type" value="Genomic_DNA"/>
</dbReference>
<sequence>MPKDESEDDQTENRSLLAIEQTDKYDFLALVTITEPDEMENSCQTQESILALMAGSGLEEEEQDKQNLEVVKFYTNLTILEGNVITSTVNGVELAFNHIRLGEILKIPTNNELAEGHRLHEACFRDLGIAHALENMEPIDWSSLMIKHMARIVDPQPGSHQLAYGNLLSIVFKEFFVTLDEGRSLTRADIVTK</sequence>
<organism evidence="1 2">
    <name type="scientific">Solanum commersonii</name>
    <name type="common">Commerson's wild potato</name>
    <name type="synonym">Commerson's nightshade</name>
    <dbReference type="NCBI Taxonomy" id="4109"/>
    <lineage>
        <taxon>Eukaryota</taxon>
        <taxon>Viridiplantae</taxon>
        <taxon>Streptophyta</taxon>
        <taxon>Embryophyta</taxon>
        <taxon>Tracheophyta</taxon>
        <taxon>Spermatophyta</taxon>
        <taxon>Magnoliopsida</taxon>
        <taxon>eudicotyledons</taxon>
        <taxon>Gunneridae</taxon>
        <taxon>Pentapetalae</taxon>
        <taxon>asterids</taxon>
        <taxon>lamiids</taxon>
        <taxon>Solanales</taxon>
        <taxon>Solanaceae</taxon>
        <taxon>Solanoideae</taxon>
        <taxon>Solaneae</taxon>
        <taxon>Solanum</taxon>
    </lineage>
</organism>
<protein>
    <submittedName>
        <fullName evidence="1">Uncharacterized protein</fullName>
    </submittedName>
</protein>
<keyword evidence="2" id="KW-1185">Reference proteome</keyword>
<gene>
    <name evidence="1" type="ORF">H5410_061556</name>
</gene>
<accession>A0A9J5WA00</accession>
<dbReference type="AlphaFoldDB" id="A0A9J5WA00"/>
<evidence type="ECO:0000313" key="2">
    <source>
        <dbReference type="Proteomes" id="UP000824120"/>
    </source>
</evidence>
<evidence type="ECO:0000313" key="1">
    <source>
        <dbReference type="EMBL" id="KAG5571790.1"/>
    </source>
</evidence>
<comment type="caution">
    <text evidence="1">The sequence shown here is derived from an EMBL/GenBank/DDBJ whole genome shotgun (WGS) entry which is preliminary data.</text>
</comment>
<dbReference type="Proteomes" id="UP000824120">
    <property type="component" value="Chromosome 12"/>
</dbReference>
<name>A0A9J5WA00_SOLCO</name>
<proteinExistence type="predicted"/>
<dbReference type="OrthoDB" id="1832120at2759"/>
<reference evidence="1 2" key="1">
    <citation type="submission" date="2020-09" db="EMBL/GenBank/DDBJ databases">
        <title>De no assembly of potato wild relative species, Solanum commersonii.</title>
        <authorList>
            <person name="Cho K."/>
        </authorList>
    </citation>
    <scope>NUCLEOTIDE SEQUENCE [LARGE SCALE GENOMIC DNA]</scope>
    <source>
        <strain evidence="1">LZ3.2</strain>
        <tissue evidence="1">Leaf</tissue>
    </source>
</reference>